<accession>A0A6G9ATR4</accession>
<evidence type="ECO:0000313" key="3">
    <source>
        <dbReference type="Proteomes" id="UP000501802"/>
    </source>
</evidence>
<keyword evidence="1" id="KW-1133">Transmembrane helix</keyword>
<dbReference type="KEGG" id="spib:G8759_25680"/>
<gene>
    <name evidence="2" type="ORF">G8759_25680</name>
</gene>
<dbReference type="EMBL" id="CP050063">
    <property type="protein sequence ID" value="QIP15778.1"/>
    <property type="molecule type" value="Genomic_DNA"/>
</dbReference>
<dbReference type="Proteomes" id="UP000501802">
    <property type="component" value="Chromosome"/>
</dbReference>
<sequence>MTIFQRTLISVLSVFLLFTFTLFRPELFVRHPSGVWLFKLIVFAQFFLLVFLFGRRQKVYFWSLLLLLGVGELAIWAYAHRLADGQRRYARGHHFFHEVVDGWDKNLIQYDPELSRFDSVLFYTLKPGVQNVTFKSGFEVDTPIRTNRLGVRDDDNSLDNPVVIVLGDSFTMGWGVPDSSCFASVLERKVGRKVLNAGVSSFGTVREYNLFKRTKRDSCRVLVIQYCINDQPENNQLRAGTFKPSSRESYYEAVRYNALTADYYPFKYLHASLKAYVQRLFVWSSQAAAKNSKPTQKVSRQFPYEDSFFYAVQQIRKEYKGPIVITCLNPDTTSPEIMDGFKAYLNRHSLSGIYLADVSDVLTPDDYFTLDNHINEKGHRKVADRLLEVINKYKLL</sequence>
<feature type="transmembrane region" description="Helical" evidence="1">
    <location>
        <begin position="35"/>
        <end position="53"/>
    </location>
</feature>
<evidence type="ECO:0008006" key="4">
    <source>
        <dbReference type="Google" id="ProtNLM"/>
    </source>
</evidence>
<dbReference type="Gene3D" id="3.40.50.1110">
    <property type="entry name" value="SGNH hydrolase"/>
    <property type="match status" value="2"/>
</dbReference>
<evidence type="ECO:0000313" key="2">
    <source>
        <dbReference type="EMBL" id="QIP15778.1"/>
    </source>
</evidence>
<dbReference type="InterPro" id="IPR036514">
    <property type="entry name" value="SGNH_hydro_sf"/>
</dbReference>
<dbReference type="AlphaFoldDB" id="A0A6G9ATR4"/>
<dbReference type="GO" id="GO:0016788">
    <property type="term" value="F:hydrolase activity, acting on ester bonds"/>
    <property type="evidence" value="ECO:0007669"/>
    <property type="project" value="UniProtKB-ARBA"/>
</dbReference>
<organism evidence="2 3">
    <name type="scientific">Spirosoma aureum</name>
    <dbReference type="NCBI Taxonomy" id="2692134"/>
    <lineage>
        <taxon>Bacteria</taxon>
        <taxon>Pseudomonadati</taxon>
        <taxon>Bacteroidota</taxon>
        <taxon>Cytophagia</taxon>
        <taxon>Cytophagales</taxon>
        <taxon>Cytophagaceae</taxon>
        <taxon>Spirosoma</taxon>
    </lineage>
</organism>
<protein>
    <recommendedName>
        <fullName evidence="4">SGNH/GDSL hydrolase family protein</fullName>
    </recommendedName>
</protein>
<keyword evidence="1" id="KW-0812">Transmembrane</keyword>
<reference evidence="2 3" key="1">
    <citation type="submission" date="2020-03" db="EMBL/GenBank/DDBJ databases">
        <authorList>
            <person name="Kim M.K."/>
        </authorList>
    </citation>
    <scope>NUCLEOTIDE SEQUENCE [LARGE SCALE GENOMIC DNA]</scope>
    <source>
        <strain evidence="2 3">BT328</strain>
    </source>
</reference>
<dbReference type="RefSeq" id="WP_167214694.1">
    <property type="nucleotide sequence ID" value="NZ_CP050063.1"/>
</dbReference>
<proteinExistence type="predicted"/>
<keyword evidence="3" id="KW-1185">Reference proteome</keyword>
<keyword evidence="1" id="KW-0472">Membrane</keyword>
<feature type="transmembrane region" description="Helical" evidence="1">
    <location>
        <begin position="6"/>
        <end position="23"/>
    </location>
</feature>
<feature type="transmembrane region" description="Helical" evidence="1">
    <location>
        <begin position="59"/>
        <end position="79"/>
    </location>
</feature>
<dbReference type="SUPFAM" id="SSF52266">
    <property type="entry name" value="SGNH hydrolase"/>
    <property type="match status" value="1"/>
</dbReference>
<name>A0A6G9ATR4_9BACT</name>
<evidence type="ECO:0000256" key="1">
    <source>
        <dbReference type="SAM" id="Phobius"/>
    </source>
</evidence>